<feature type="region of interest" description="Disordered" evidence="1">
    <location>
        <begin position="87"/>
        <end position="141"/>
    </location>
</feature>
<name>A0ABN9Y6C4_9DINO</name>
<sequence length="141" mass="14737">MGALLNTLTTWNFHPRCAHAPNTGQIHDSSVTAPPGNAAPPVIKRVNGKTATIAPGSNCCLEKIVLPWSPSRSSKLSLNVACISPPRPASSIPSCNQDSKPWNLADASGSTSFASTDGVAWKEPAENPQDTATSAKHLSRP</sequence>
<comment type="caution">
    <text evidence="2">The sequence shown here is derived from an EMBL/GenBank/DDBJ whole genome shotgun (WGS) entry which is preliminary data.</text>
</comment>
<reference evidence="2" key="1">
    <citation type="submission" date="2023-10" db="EMBL/GenBank/DDBJ databases">
        <authorList>
            <person name="Chen Y."/>
            <person name="Shah S."/>
            <person name="Dougan E. K."/>
            <person name="Thang M."/>
            <person name="Chan C."/>
        </authorList>
    </citation>
    <scope>NUCLEOTIDE SEQUENCE [LARGE SCALE GENOMIC DNA]</scope>
</reference>
<evidence type="ECO:0000313" key="2">
    <source>
        <dbReference type="EMBL" id="CAK0906604.1"/>
    </source>
</evidence>
<organism evidence="2 3">
    <name type="scientific">Prorocentrum cordatum</name>
    <dbReference type="NCBI Taxonomy" id="2364126"/>
    <lineage>
        <taxon>Eukaryota</taxon>
        <taxon>Sar</taxon>
        <taxon>Alveolata</taxon>
        <taxon>Dinophyceae</taxon>
        <taxon>Prorocentrales</taxon>
        <taxon>Prorocentraceae</taxon>
        <taxon>Prorocentrum</taxon>
    </lineage>
</organism>
<dbReference type="EMBL" id="CAUYUJ010021721">
    <property type="protein sequence ID" value="CAK0906604.1"/>
    <property type="molecule type" value="Genomic_DNA"/>
</dbReference>
<proteinExistence type="predicted"/>
<keyword evidence="3" id="KW-1185">Reference proteome</keyword>
<evidence type="ECO:0000313" key="3">
    <source>
        <dbReference type="Proteomes" id="UP001189429"/>
    </source>
</evidence>
<gene>
    <name evidence="2" type="ORF">PCOR1329_LOCUS81867</name>
</gene>
<accession>A0ABN9Y6C4</accession>
<protein>
    <submittedName>
        <fullName evidence="2">Uncharacterized protein</fullName>
    </submittedName>
</protein>
<dbReference type="Proteomes" id="UP001189429">
    <property type="component" value="Unassembled WGS sequence"/>
</dbReference>
<evidence type="ECO:0000256" key="1">
    <source>
        <dbReference type="SAM" id="MobiDB-lite"/>
    </source>
</evidence>
<feature type="compositionally biased region" description="Polar residues" evidence="1">
    <location>
        <begin position="128"/>
        <end position="141"/>
    </location>
</feature>